<dbReference type="Proteomes" id="UP001219525">
    <property type="component" value="Unassembled WGS sequence"/>
</dbReference>
<protein>
    <submittedName>
        <fullName evidence="2">Uncharacterized protein</fullName>
    </submittedName>
</protein>
<evidence type="ECO:0000313" key="2">
    <source>
        <dbReference type="EMBL" id="KAJ7223480.1"/>
    </source>
</evidence>
<keyword evidence="3" id="KW-1185">Reference proteome</keyword>
<evidence type="ECO:0000313" key="3">
    <source>
        <dbReference type="Proteomes" id="UP001219525"/>
    </source>
</evidence>
<reference evidence="2" key="1">
    <citation type="submission" date="2023-03" db="EMBL/GenBank/DDBJ databases">
        <title>Massive genome expansion in bonnet fungi (Mycena s.s.) driven by repeated elements and novel gene families across ecological guilds.</title>
        <authorList>
            <consortium name="Lawrence Berkeley National Laboratory"/>
            <person name="Harder C.B."/>
            <person name="Miyauchi S."/>
            <person name="Viragh M."/>
            <person name="Kuo A."/>
            <person name="Thoen E."/>
            <person name="Andreopoulos B."/>
            <person name="Lu D."/>
            <person name="Skrede I."/>
            <person name="Drula E."/>
            <person name="Henrissat B."/>
            <person name="Morin E."/>
            <person name="Kohler A."/>
            <person name="Barry K."/>
            <person name="LaButti K."/>
            <person name="Morin E."/>
            <person name="Salamov A."/>
            <person name="Lipzen A."/>
            <person name="Mereny Z."/>
            <person name="Hegedus B."/>
            <person name="Baldrian P."/>
            <person name="Stursova M."/>
            <person name="Weitz H."/>
            <person name="Taylor A."/>
            <person name="Grigoriev I.V."/>
            <person name="Nagy L.G."/>
            <person name="Martin F."/>
            <person name="Kauserud H."/>
        </authorList>
    </citation>
    <scope>NUCLEOTIDE SEQUENCE</scope>
    <source>
        <strain evidence="2">9144</strain>
    </source>
</reference>
<comment type="caution">
    <text evidence="2">The sequence shown here is derived from an EMBL/GenBank/DDBJ whole genome shotgun (WGS) entry which is preliminary data.</text>
</comment>
<evidence type="ECO:0000256" key="1">
    <source>
        <dbReference type="SAM" id="MobiDB-lite"/>
    </source>
</evidence>
<dbReference type="AlphaFoldDB" id="A0AAD6YMB9"/>
<accession>A0AAD6YMB9</accession>
<dbReference type="EMBL" id="JARJCW010000006">
    <property type="protein sequence ID" value="KAJ7223480.1"/>
    <property type="molecule type" value="Genomic_DNA"/>
</dbReference>
<organism evidence="2 3">
    <name type="scientific">Mycena pura</name>
    <dbReference type="NCBI Taxonomy" id="153505"/>
    <lineage>
        <taxon>Eukaryota</taxon>
        <taxon>Fungi</taxon>
        <taxon>Dikarya</taxon>
        <taxon>Basidiomycota</taxon>
        <taxon>Agaricomycotina</taxon>
        <taxon>Agaricomycetes</taxon>
        <taxon>Agaricomycetidae</taxon>
        <taxon>Agaricales</taxon>
        <taxon>Marasmiineae</taxon>
        <taxon>Mycenaceae</taxon>
        <taxon>Mycena</taxon>
    </lineage>
</organism>
<feature type="compositionally biased region" description="Polar residues" evidence="1">
    <location>
        <begin position="119"/>
        <end position="128"/>
    </location>
</feature>
<name>A0AAD6YMB9_9AGAR</name>
<sequence length="266" mass="28900">MVVERAAGVEHRTKRASKIGSVAKRDRRLIGAATRCDLQTPQKAHVRRVARLPRCSGNVPPLKLGGNGRRWRKERLTGHGVSGTDSSHGVGGSRLSLKCIYPKHAATAVGTRHRASDPVTRTTPSMPQQGAGARPSRFPDRRDAAAIPTALKSAYMHRDAARIELDLDQSQAARGPVVGTWQHVGVPRVVVVVVTVVDPRRLEDGRVVEVGSNTLIARRDVGGSLLCYLQYCSSVFYAINFMSASDDSTRPIRLRVPSAYYALKPG</sequence>
<feature type="region of interest" description="Disordered" evidence="1">
    <location>
        <begin position="109"/>
        <end position="139"/>
    </location>
</feature>
<proteinExistence type="predicted"/>
<gene>
    <name evidence="2" type="ORF">GGX14DRAFT_658266</name>
</gene>